<feature type="transmembrane region" description="Helical" evidence="2">
    <location>
        <begin position="212"/>
        <end position="234"/>
    </location>
</feature>
<feature type="transmembrane region" description="Helical" evidence="2">
    <location>
        <begin position="539"/>
        <end position="555"/>
    </location>
</feature>
<feature type="transmembrane region" description="Helical" evidence="2">
    <location>
        <begin position="274"/>
        <end position="293"/>
    </location>
</feature>
<dbReference type="GeneID" id="78456375"/>
<protein>
    <submittedName>
        <fullName evidence="3">Predicted membrane protein</fullName>
    </submittedName>
</protein>
<dbReference type="PANTHER" id="PTHR38434">
    <property type="entry name" value="BLL2549 PROTEIN"/>
    <property type="match status" value="1"/>
</dbReference>
<feature type="transmembrane region" description="Helical" evidence="2">
    <location>
        <begin position="780"/>
        <end position="801"/>
    </location>
</feature>
<reference evidence="3 4" key="1">
    <citation type="submission" date="2018-06" db="EMBL/GenBank/DDBJ databases">
        <authorList>
            <consortium name="Pathogen Informatics"/>
            <person name="Doyle S."/>
        </authorList>
    </citation>
    <scope>NUCLEOTIDE SEQUENCE [LARGE SCALE GENOMIC DNA]</scope>
    <source>
        <strain evidence="3 4">NCTC12112</strain>
    </source>
</reference>
<feature type="transmembrane region" description="Helical" evidence="2">
    <location>
        <begin position="328"/>
        <end position="346"/>
    </location>
</feature>
<feature type="transmembrane region" description="Helical" evidence="2">
    <location>
        <begin position="377"/>
        <end position="399"/>
    </location>
</feature>
<feature type="transmembrane region" description="Helical" evidence="2">
    <location>
        <begin position="724"/>
        <end position="741"/>
    </location>
</feature>
<feature type="transmembrane region" description="Helical" evidence="2">
    <location>
        <begin position="561"/>
        <end position="581"/>
    </location>
</feature>
<feature type="transmembrane region" description="Helical" evidence="2">
    <location>
        <begin position="436"/>
        <end position="457"/>
    </location>
</feature>
<feature type="transmembrane region" description="Helical" evidence="2">
    <location>
        <begin position="747"/>
        <end position="768"/>
    </location>
</feature>
<name>A0AAX2JCC3_9FUSO</name>
<feature type="transmembrane region" description="Helical" evidence="2">
    <location>
        <begin position="246"/>
        <end position="262"/>
    </location>
</feature>
<evidence type="ECO:0000256" key="2">
    <source>
        <dbReference type="SAM" id="Phobius"/>
    </source>
</evidence>
<evidence type="ECO:0000313" key="4">
    <source>
        <dbReference type="Proteomes" id="UP000249008"/>
    </source>
</evidence>
<evidence type="ECO:0000256" key="1">
    <source>
        <dbReference type="SAM" id="Coils"/>
    </source>
</evidence>
<feature type="transmembrane region" description="Helical" evidence="2">
    <location>
        <begin position="492"/>
        <end position="509"/>
    </location>
</feature>
<feature type="transmembrane region" description="Helical" evidence="2">
    <location>
        <begin position="593"/>
        <end position="617"/>
    </location>
</feature>
<dbReference type="InterPro" id="IPR019286">
    <property type="entry name" value="DUF2339_TM"/>
</dbReference>
<dbReference type="Pfam" id="PF10101">
    <property type="entry name" value="DUF2339"/>
    <property type="match status" value="1"/>
</dbReference>
<dbReference type="PANTHER" id="PTHR38434:SF1">
    <property type="entry name" value="BLL2549 PROTEIN"/>
    <property type="match status" value="1"/>
</dbReference>
<dbReference type="Proteomes" id="UP000249008">
    <property type="component" value="Chromosome 1"/>
</dbReference>
<keyword evidence="2" id="KW-0472">Membrane</keyword>
<feature type="transmembrane region" description="Helical" evidence="2">
    <location>
        <begin position="807"/>
        <end position="824"/>
    </location>
</feature>
<keyword evidence="2" id="KW-0812">Transmembrane</keyword>
<feature type="coiled-coil region" evidence="1">
    <location>
        <begin position="1"/>
        <end position="89"/>
    </location>
</feature>
<sequence>MIDKKKELELLEAKYQEIKRLNSEAESIISGIKNDADINRETQLLEEKEKLEKILKEIKDELQKKTKEIEDLKNSNVVLLEELKESKRLRREKEINKFQIMAAKKVKIDLEDRIINRLNNFRKELHKKINIQDKELMKEMSKESHELRAELKAVAEKADIFIENSRKKALEAGISLGEESSVFHSEIQKEYDLKEDKYLYEKEKKNFVLEKLIGLKGFNFLGIISIFLGIFLVFKTQFRDFFNNDYIKSSGSYLLGIIFLFAGERLYQKKKKHFAVGLIGGGIGILYITTLLSTMYLGLFSMILGLFISVILTGLVVVLALRYSSQIIGVLALIGGYLPYGAYIYYEGGITKIYYLIAYSLILQGIVLGISWKKDWLYSKIIGFVIGSTNMAGIVFYLSKNMDDKLTAFFYIVIFTTAYSFIFLNSHRKENRESNIVDYILLSLNLIVKFSLIYSLSDGTTPSWMKAGLVAGVGIIYGFFGDKLKENRVSKIFYVIALGCFIVIIPVILSKEYIVVAWGLEAVFLYFMASKYKNKEVEYGAVFIYLITLLTNFFIREEKYYLVYIQDILIISLSFVVYFIVKEKSYNKTIKSLMAPFKYLIFLYSIFFINNVIFLNIKKLPGRYYTKEMLGVLIGILVINLLLRTVTYKVKELQDRFSLIFLTIIEIFSILIINVINMFGYVKYESGKEKIVLIAVILAVNIYLFFFGRKDIHFTIFKTNEKKVPWIIGESIYIIVVSYLVMNNVLYIDGANLVINIVGLLMCGYLVWKGFKTPNRNIRRVGLGIGIFFVLKSFFIDFVSFSSTYKLLAYFSMGIILIGTSYIYQTALKKLEKEEKGE</sequence>
<dbReference type="EMBL" id="LS483487">
    <property type="protein sequence ID" value="SQJ04067.1"/>
    <property type="molecule type" value="Genomic_DNA"/>
</dbReference>
<keyword evidence="1" id="KW-0175">Coiled coil</keyword>
<feature type="transmembrane region" description="Helical" evidence="2">
    <location>
        <begin position="659"/>
        <end position="679"/>
    </location>
</feature>
<organism evidence="3 4">
    <name type="scientific">Fusobacterium ulcerans</name>
    <dbReference type="NCBI Taxonomy" id="861"/>
    <lineage>
        <taxon>Bacteria</taxon>
        <taxon>Fusobacteriati</taxon>
        <taxon>Fusobacteriota</taxon>
        <taxon>Fusobacteriia</taxon>
        <taxon>Fusobacteriales</taxon>
        <taxon>Fusobacteriaceae</taxon>
        <taxon>Fusobacterium</taxon>
    </lineage>
</organism>
<feature type="transmembrane region" description="Helical" evidence="2">
    <location>
        <begin position="629"/>
        <end position="647"/>
    </location>
</feature>
<dbReference type="AlphaFoldDB" id="A0AAX2JCC3"/>
<dbReference type="RefSeq" id="WP_005980253.1">
    <property type="nucleotide sequence ID" value="NZ_CABKNW010000004.1"/>
</dbReference>
<feature type="transmembrane region" description="Helical" evidence="2">
    <location>
        <begin position="352"/>
        <end position="370"/>
    </location>
</feature>
<keyword evidence="2" id="KW-1133">Transmembrane helix</keyword>
<dbReference type="KEGG" id="ful:C4N20_16220"/>
<feature type="transmembrane region" description="Helical" evidence="2">
    <location>
        <begin position="463"/>
        <end position="480"/>
    </location>
</feature>
<gene>
    <name evidence="3" type="ORF">NCTC12112_01837</name>
</gene>
<feature type="transmembrane region" description="Helical" evidence="2">
    <location>
        <begin position="405"/>
        <end position="424"/>
    </location>
</feature>
<accession>A0AAX2JCC3</accession>
<evidence type="ECO:0000313" key="3">
    <source>
        <dbReference type="EMBL" id="SQJ04067.1"/>
    </source>
</evidence>
<feature type="transmembrane region" description="Helical" evidence="2">
    <location>
        <begin position="299"/>
        <end position="321"/>
    </location>
</feature>
<feature type="transmembrane region" description="Helical" evidence="2">
    <location>
        <begin position="515"/>
        <end position="532"/>
    </location>
</feature>
<feature type="transmembrane region" description="Helical" evidence="2">
    <location>
        <begin position="691"/>
        <end position="708"/>
    </location>
</feature>
<proteinExistence type="predicted"/>